<proteinExistence type="predicted"/>
<gene>
    <name evidence="1" type="ORF">SAMN05444412_11521</name>
</gene>
<accession>A0A1H3T349</accession>
<evidence type="ECO:0000313" key="2">
    <source>
        <dbReference type="Proteomes" id="UP000199663"/>
    </source>
</evidence>
<sequence>MVKSKIKYKLLIIKNYTLKLNWQCITRFKHWKSLSNRIQKSANLVSNILLRPQMLSQPSKNWIELKKTYRIQKIR</sequence>
<keyword evidence="2" id="KW-1185">Reference proteome</keyword>
<name>A0A1H3T349_9BACT</name>
<reference evidence="1 2" key="1">
    <citation type="submission" date="2016-10" db="EMBL/GenBank/DDBJ databases">
        <authorList>
            <person name="Varghese N."/>
            <person name="Submissions S."/>
        </authorList>
    </citation>
    <scope>NUCLEOTIDE SEQUENCE [LARGE SCALE GENOMIC DNA]</scope>
    <source>
        <strain evidence="1 2">DSM 17997</strain>
    </source>
</reference>
<comment type="caution">
    <text evidence="1">The sequence shown here is derived from an EMBL/GenBank/DDBJ whole genome shotgun (WGS) entry which is preliminary data.</text>
</comment>
<dbReference type="EMBL" id="FNQC01000015">
    <property type="protein sequence ID" value="SDZ44773.1"/>
    <property type="molecule type" value="Genomic_DNA"/>
</dbReference>
<protein>
    <submittedName>
        <fullName evidence="1">Uncharacterized protein</fullName>
    </submittedName>
</protein>
<organism evidence="1 2">
    <name type="scientific">Rhodonellum ikkaensis</name>
    <dbReference type="NCBI Taxonomy" id="336829"/>
    <lineage>
        <taxon>Bacteria</taxon>
        <taxon>Pseudomonadati</taxon>
        <taxon>Bacteroidota</taxon>
        <taxon>Cytophagia</taxon>
        <taxon>Cytophagales</taxon>
        <taxon>Cytophagaceae</taxon>
        <taxon>Rhodonellum</taxon>
    </lineage>
</organism>
<evidence type="ECO:0000313" key="1">
    <source>
        <dbReference type="EMBL" id="SDZ44773.1"/>
    </source>
</evidence>
<dbReference type="Proteomes" id="UP000199663">
    <property type="component" value="Unassembled WGS sequence"/>
</dbReference>